<evidence type="ECO:0000313" key="1">
    <source>
        <dbReference type="EMBL" id="EMI53935.1"/>
    </source>
</evidence>
<comment type="caution">
    <text evidence="1">The sequence shown here is derived from an EMBL/GenBank/DDBJ whole genome shotgun (WGS) entry which is preliminary data.</text>
</comment>
<dbReference type="PATRIC" id="fig|1263870.3.peg.4887"/>
<keyword evidence="2" id="KW-1185">Reference proteome</keyword>
<reference evidence="1 2" key="1">
    <citation type="journal article" date="2013" name="Mar. Genomics">
        <title>Expression of sulfatases in Rhodopirellula baltica and the diversity of sulfatases in the genus Rhodopirellula.</title>
        <authorList>
            <person name="Wegner C.E."/>
            <person name="Richter-Heitmann T."/>
            <person name="Klindworth A."/>
            <person name="Klockow C."/>
            <person name="Richter M."/>
            <person name="Achstetter T."/>
            <person name="Glockner F.O."/>
            <person name="Harder J."/>
        </authorList>
    </citation>
    <scope>NUCLEOTIDE SEQUENCE [LARGE SCALE GENOMIC DNA]</scope>
    <source>
        <strain evidence="1 2">SM41</strain>
    </source>
</reference>
<evidence type="ECO:0000313" key="2">
    <source>
        <dbReference type="Proteomes" id="UP000011885"/>
    </source>
</evidence>
<gene>
    <name evidence="1" type="ORF">RSSM_04621</name>
</gene>
<organism evidence="1 2">
    <name type="scientific">Rhodopirellula sallentina SM41</name>
    <dbReference type="NCBI Taxonomy" id="1263870"/>
    <lineage>
        <taxon>Bacteria</taxon>
        <taxon>Pseudomonadati</taxon>
        <taxon>Planctomycetota</taxon>
        <taxon>Planctomycetia</taxon>
        <taxon>Pirellulales</taxon>
        <taxon>Pirellulaceae</taxon>
        <taxon>Rhodopirellula</taxon>
    </lineage>
</organism>
<proteinExistence type="predicted"/>
<sequence length="43" mass="4591">MPEHFIMVGRAVSVTAFDGGSRRSVGKIGKAGCIGKVDQERSR</sequence>
<dbReference type="Proteomes" id="UP000011885">
    <property type="component" value="Unassembled WGS sequence"/>
</dbReference>
<dbReference type="EMBL" id="ANOH01000318">
    <property type="protein sequence ID" value="EMI53935.1"/>
    <property type="molecule type" value="Genomic_DNA"/>
</dbReference>
<protein>
    <submittedName>
        <fullName evidence="1">Uncharacterized protein</fullName>
    </submittedName>
</protein>
<accession>M5TXM0</accession>
<dbReference type="AlphaFoldDB" id="M5TXM0"/>
<name>M5TXM0_9BACT</name>